<feature type="transmembrane region" description="Helical" evidence="4">
    <location>
        <begin position="167"/>
        <end position="186"/>
    </location>
</feature>
<keyword evidence="1 4" id="KW-0812">Transmembrane</keyword>
<comment type="caution">
    <text evidence="6">The sequence shown here is derived from an EMBL/GenBank/DDBJ whole genome shotgun (WGS) entry which is preliminary data.</text>
</comment>
<feature type="transmembrane region" description="Helical" evidence="4">
    <location>
        <begin position="64"/>
        <end position="87"/>
    </location>
</feature>
<dbReference type="EMBL" id="QZKI01000057">
    <property type="protein sequence ID" value="RJP71557.1"/>
    <property type="molecule type" value="Genomic_DNA"/>
</dbReference>
<evidence type="ECO:0000313" key="6">
    <source>
        <dbReference type="EMBL" id="RJP71557.1"/>
    </source>
</evidence>
<name>A0A419F0X4_9BACT</name>
<accession>A0A419F0X4</accession>
<dbReference type="Pfam" id="PF07690">
    <property type="entry name" value="MFS_1"/>
    <property type="match status" value="1"/>
</dbReference>
<reference evidence="6 7" key="1">
    <citation type="journal article" date="2017" name="ISME J.">
        <title>Energy and carbon metabolisms in a deep terrestrial subsurface fluid microbial community.</title>
        <authorList>
            <person name="Momper L."/>
            <person name="Jungbluth S.P."/>
            <person name="Lee M.D."/>
            <person name="Amend J.P."/>
        </authorList>
    </citation>
    <scope>NUCLEOTIDE SEQUENCE [LARGE SCALE GENOMIC DNA]</scope>
    <source>
        <strain evidence="6">SURF_17</strain>
    </source>
</reference>
<feature type="transmembrane region" description="Helical" evidence="4">
    <location>
        <begin position="281"/>
        <end position="299"/>
    </location>
</feature>
<feature type="transmembrane region" description="Helical" evidence="4">
    <location>
        <begin position="371"/>
        <end position="392"/>
    </location>
</feature>
<feature type="transmembrane region" description="Helical" evidence="4">
    <location>
        <begin position="29"/>
        <end position="52"/>
    </location>
</feature>
<evidence type="ECO:0000256" key="4">
    <source>
        <dbReference type="SAM" id="Phobius"/>
    </source>
</evidence>
<dbReference type="AlphaFoldDB" id="A0A419F0X4"/>
<dbReference type="InterPro" id="IPR052528">
    <property type="entry name" value="Sugar_transport-like"/>
</dbReference>
<evidence type="ECO:0000256" key="2">
    <source>
        <dbReference type="ARBA" id="ARBA00022989"/>
    </source>
</evidence>
<sequence>MAVQAGRSDISAAEERFDELVRANFRWNFAVNIMYGLFGTTGWRLIFVPTFVPDYMFKLGGSNFIVGLLLAVGGASRFLTPPLIAPLVEHQPLIKRKAVLIGALMRSQVLLMALGGFFFAPRLNLISFFIFYSLFNMFLGMQNVVYNTVMAKVIPVDRRGRFIGLREFLGGMTAVLVALVAGSFIGKLEFPHGYAATYLLAFFLTSAGLAFFAFSREPSTPVVLEKIPFARRIRSFPKLLSEDKNFANYCICRAVGSLALMSNPFFILYVGSRMSVSGYQLGQVTSLFFLAQTCINLFFGRIADQSGFRRVFIISVTVWMLAMLLLMVIPPSFVLVAAVFMMLGAGMSGFNMSMSNMVLEFGDTSGLPMRLAMVNSVGELATAFGPLLAGFLADNVSYKSVFSLSILCTALALAVMYSRVQEPRYVNSGASGS</sequence>
<feature type="transmembrane region" description="Helical" evidence="4">
    <location>
        <begin position="246"/>
        <end position="269"/>
    </location>
</feature>
<dbReference type="Proteomes" id="UP000285961">
    <property type="component" value="Unassembled WGS sequence"/>
</dbReference>
<dbReference type="InterPro" id="IPR011701">
    <property type="entry name" value="MFS"/>
</dbReference>
<evidence type="ECO:0000259" key="5">
    <source>
        <dbReference type="PROSITE" id="PS50850"/>
    </source>
</evidence>
<dbReference type="SUPFAM" id="SSF103473">
    <property type="entry name" value="MFS general substrate transporter"/>
    <property type="match status" value="1"/>
</dbReference>
<gene>
    <name evidence="6" type="ORF">C4532_07295</name>
</gene>
<dbReference type="InterPro" id="IPR020846">
    <property type="entry name" value="MFS_dom"/>
</dbReference>
<dbReference type="Gene3D" id="1.20.1250.20">
    <property type="entry name" value="MFS general substrate transporter like domains"/>
    <property type="match status" value="2"/>
</dbReference>
<dbReference type="PANTHER" id="PTHR23526">
    <property type="entry name" value="INTEGRAL MEMBRANE TRANSPORT PROTEIN-RELATED"/>
    <property type="match status" value="1"/>
</dbReference>
<proteinExistence type="predicted"/>
<keyword evidence="3 4" id="KW-0472">Membrane</keyword>
<feature type="domain" description="Major facilitator superfamily (MFS) profile" evidence="5">
    <location>
        <begin position="194"/>
        <end position="433"/>
    </location>
</feature>
<dbReference type="GO" id="GO:0022857">
    <property type="term" value="F:transmembrane transporter activity"/>
    <property type="evidence" value="ECO:0007669"/>
    <property type="project" value="InterPro"/>
</dbReference>
<dbReference type="InterPro" id="IPR036259">
    <property type="entry name" value="MFS_trans_sf"/>
</dbReference>
<feature type="transmembrane region" description="Helical" evidence="4">
    <location>
        <begin position="125"/>
        <end position="146"/>
    </location>
</feature>
<feature type="transmembrane region" description="Helical" evidence="4">
    <location>
        <begin position="192"/>
        <end position="214"/>
    </location>
</feature>
<organism evidence="6 7">
    <name type="scientific">Candidatus Abyssobacteria bacterium SURF_17</name>
    <dbReference type="NCBI Taxonomy" id="2093361"/>
    <lineage>
        <taxon>Bacteria</taxon>
        <taxon>Pseudomonadati</taxon>
        <taxon>Candidatus Hydrogenedentota</taxon>
        <taxon>Candidatus Abyssobacteria</taxon>
    </lineage>
</organism>
<feature type="transmembrane region" description="Helical" evidence="4">
    <location>
        <begin position="99"/>
        <end position="119"/>
    </location>
</feature>
<feature type="transmembrane region" description="Helical" evidence="4">
    <location>
        <begin position="398"/>
        <end position="417"/>
    </location>
</feature>
<keyword evidence="2 4" id="KW-1133">Transmembrane helix</keyword>
<evidence type="ECO:0000256" key="1">
    <source>
        <dbReference type="ARBA" id="ARBA00022692"/>
    </source>
</evidence>
<evidence type="ECO:0000256" key="3">
    <source>
        <dbReference type="ARBA" id="ARBA00023136"/>
    </source>
</evidence>
<dbReference type="PANTHER" id="PTHR23526:SF1">
    <property type="entry name" value="MAJOR FACILITATOR SUPERFAMILY MFS_1"/>
    <property type="match status" value="1"/>
</dbReference>
<protein>
    <submittedName>
        <fullName evidence="6">MFS transporter</fullName>
    </submittedName>
</protein>
<evidence type="ECO:0000313" key="7">
    <source>
        <dbReference type="Proteomes" id="UP000285961"/>
    </source>
</evidence>
<dbReference type="PROSITE" id="PS50850">
    <property type="entry name" value="MFS"/>
    <property type="match status" value="1"/>
</dbReference>